<dbReference type="SUPFAM" id="SSF88659">
    <property type="entry name" value="Sigma3 and sigma4 domains of RNA polymerase sigma factors"/>
    <property type="match status" value="1"/>
</dbReference>
<dbReference type="NCBIfam" id="TIGR02937">
    <property type="entry name" value="sigma70-ECF"/>
    <property type="match status" value="1"/>
</dbReference>
<protein>
    <submittedName>
        <fullName evidence="2">ECF-type sigma factor</fullName>
    </submittedName>
</protein>
<sequence length="175" mass="20595">MKQAKQEFDQLVEATLDMLKRIARKHKKSHQHNTLQTTEIVHETYLRVIQKQLNHWPDQKEFLIHMAMNIKQFLLDQYRRKVAAKRNHGQRAESFDDALYLAVPDGHANWEELEENLEKLNGIDPQAVELVMLRYFIGYNLDEASNALQISTSTASRKWAFARSWLHAQMSEQPL</sequence>
<evidence type="ECO:0000313" key="2">
    <source>
        <dbReference type="EMBL" id="MFC3195544.1"/>
    </source>
</evidence>
<name>A0ABV7JBP1_9GAMM</name>
<keyword evidence="3" id="KW-1185">Reference proteome</keyword>
<dbReference type="Gene3D" id="1.10.10.10">
    <property type="entry name" value="Winged helix-like DNA-binding domain superfamily/Winged helix DNA-binding domain"/>
    <property type="match status" value="1"/>
</dbReference>
<accession>A0ABV7JBP1</accession>
<dbReference type="RefSeq" id="WP_157893018.1">
    <property type="nucleotide sequence ID" value="NZ_JBHRTS010000008.1"/>
</dbReference>
<dbReference type="InterPro" id="IPR013324">
    <property type="entry name" value="RNA_pol_sigma_r3/r4-like"/>
</dbReference>
<reference evidence="3" key="1">
    <citation type="journal article" date="2019" name="Int. J. Syst. Evol. Microbiol.">
        <title>The Global Catalogue of Microorganisms (GCM) 10K type strain sequencing project: providing services to taxonomists for standard genome sequencing and annotation.</title>
        <authorList>
            <consortium name="The Broad Institute Genomics Platform"/>
            <consortium name="The Broad Institute Genome Sequencing Center for Infectious Disease"/>
            <person name="Wu L."/>
            <person name="Ma J."/>
        </authorList>
    </citation>
    <scope>NUCLEOTIDE SEQUENCE [LARGE SCALE GENOMIC DNA]</scope>
    <source>
        <strain evidence="3">KCTC 42953</strain>
    </source>
</reference>
<comment type="caution">
    <text evidence="2">The sequence shown here is derived from an EMBL/GenBank/DDBJ whole genome shotgun (WGS) entry which is preliminary data.</text>
</comment>
<dbReference type="EMBL" id="JBHRTS010000008">
    <property type="protein sequence ID" value="MFC3195544.1"/>
    <property type="molecule type" value="Genomic_DNA"/>
</dbReference>
<evidence type="ECO:0000313" key="3">
    <source>
        <dbReference type="Proteomes" id="UP001595533"/>
    </source>
</evidence>
<organism evidence="2 3">
    <name type="scientific">Marinicella sediminis</name>
    <dbReference type="NCBI Taxonomy" id="1792834"/>
    <lineage>
        <taxon>Bacteria</taxon>
        <taxon>Pseudomonadati</taxon>
        <taxon>Pseudomonadota</taxon>
        <taxon>Gammaproteobacteria</taxon>
        <taxon>Lysobacterales</taxon>
        <taxon>Marinicellaceae</taxon>
        <taxon>Marinicella</taxon>
    </lineage>
</organism>
<feature type="domain" description="RNA polymerase sigma-70 ECF-like HTH" evidence="1">
    <location>
        <begin position="8"/>
        <end position="171"/>
    </location>
</feature>
<dbReference type="InterPro" id="IPR011517">
    <property type="entry name" value="RNA_pol_sigma70_ECF-like"/>
</dbReference>
<evidence type="ECO:0000259" key="1">
    <source>
        <dbReference type="Pfam" id="PF07638"/>
    </source>
</evidence>
<dbReference type="InterPro" id="IPR036388">
    <property type="entry name" value="WH-like_DNA-bd_sf"/>
</dbReference>
<dbReference type="InterPro" id="IPR014284">
    <property type="entry name" value="RNA_pol_sigma-70_dom"/>
</dbReference>
<dbReference type="Pfam" id="PF07638">
    <property type="entry name" value="Sigma70_ECF"/>
    <property type="match status" value="1"/>
</dbReference>
<gene>
    <name evidence="2" type="ORF">ACFODZ_14915</name>
</gene>
<dbReference type="NCBIfam" id="TIGR02999">
    <property type="entry name" value="Sig-70_X6"/>
    <property type="match status" value="1"/>
</dbReference>
<proteinExistence type="predicted"/>
<dbReference type="InterPro" id="IPR053812">
    <property type="entry name" value="HTH_Sigma70_ECF-like"/>
</dbReference>
<dbReference type="Proteomes" id="UP001595533">
    <property type="component" value="Unassembled WGS sequence"/>
</dbReference>